<evidence type="ECO:0000313" key="3">
    <source>
        <dbReference type="Proteomes" id="UP001159363"/>
    </source>
</evidence>
<dbReference type="EMBL" id="JARBHB010000006">
    <property type="protein sequence ID" value="KAJ8880534.1"/>
    <property type="molecule type" value="Genomic_DNA"/>
</dbReference>
<sequence length="449" mass="48953">MSGKQPDGGATSLFWLQDGTLACSTRHAVFRPTDRLQTPAHPHGISLLGLQTLDHIDHAAASNPPQFGFRRRCEYTIEEIPGSIPGGVASGFSPLVGGFSRGSPVSTPLHSDAAPYPPRFALIGSQELNRDEGAGETRKRAGIFWEEVRRARGALKLSLPYSRRRRRRERPRSLALRDPGEQSAPSSRRSNLHTLDRRPAVDTPLTTSNAWEKITYFPPNVTARGWAETLSGVFPEMSAVRSIYYSWQAGYRPFTVPYWLAPPGWQVGYQVLIGKQLPDVLLFDDDISLACTWSAVIVSLAELTKSSELTVNALQRRLSLSSPAPDGSPTSYVPIARSCVSAREDDPCSSGGQALILGGLLEKKTGQERGVLDGVPRPPLSELSTRQDNEAASECKVGGNGSTPRKSARQRPPRFKTREKSVVTSPGIEPGLPPREVSSLTSTPPRPRH</sequence>
<keyword evidence="3" id="KW-1185">Reference proteome</keyword>
<feature type="compositionally biased region" description="Basic residues" evidence="1">
    <location>
        <begin position="406"/>
        <end position="415"/>
    </location>
</feature>
<accession>A0ABQ9H8A0</accession>
<evidence type="ECO:0000256" key="1">
    <source>
        <dbReference type="SAM" id="MobiDB-lite"/>
    </source>
</evidence>
<feature type="region of interest" description="Disordered" evidence="1">
    <location>
        <begin position="367"/>
        <end position="449"/>
    </location>
</feature>
<gene>
    <name evidence="2" type="ORF">PR048_017004</name>
</gene>
<reference evidence="2 3" key="1">
    <citation type="submission" date="2023-02" db="EMBL/GenBank/DDBJ databases">
        <title>LHISI_Scaffold_Assembly.</title>
        <authorList>
            <person name="Stuart O.P."/>
            <person name="Cleave R."/>
            <person name="Magrath M.J.L."/>
            <person name="Mikheyev A.S."/>
        </authorList>
    </citation>
    <scope>NUCLEOTIDE SEQUENCE [LARGE SCALE GENOMIC DNA]</scope>
    <source>
        <strain evidence="2">Daus_M_001</strain>
        <tissue evidence="2">Leg muscle</tissue>
    </source>
</reference>
<evidence type="ECO:0000313" key="2">
    <source>
        <dbReference type="EMBL" id="KAJ8880534.1"/>
    </source>
</evidence>
<name>A0ABQ9H8A0_9NEOP</name>
<proteinExistence type="predicted"/>
<feature type="compositionally biased region" description="Polar residues" evidence="1">
    <location>
        <begin position="183"/>
        <end position="193"/>
    </location>
</feature>
<dbReference type="Proteomes" id="UP001159363">
    <property type="component" value="Chromosome 5"/>
</dbReference>
<organism evidence="2 3">
    <name type="scientific">Dryococelus australis</name>
    <dbReference type="NCBI Taxonomy" id="614101"/>
    <lineage>
        <taxon>Eukaryota</taxon>
        <taxon>Metazoa</taxon>
        <taxon>Ecdysozoa</taxon>
        <taxon>Arthropoda</taxon>
        <taxon>Hexapoda</taxon>
        <taxon>Insecta</taxon>
        <taxon>Pterygota</taxon>
        <taxon>Neoptera</taxon>
        <taxon>Polyneoptera</taxon>
        <taxon>Phasmatodea</taxon>
        <taxon>Verophasmatodea</taxon>
        <taxon>Anareolatae</taxon>
        <taxon>Phasmatidae</taxon>
        <taxon>Eurycanthinae</taxon>
        <taxon>Dryococelus</taxon>
    </lineage>
</organism>
<feature type="region of interest" description="Disordered" evidence="1">
    <location>
        <begin position="162"/>
        <end position="201"/>
    </location>
</feature>
<comment type="caution">
    <text evidence="2">The sequence shown here is derived from an EMBL/GenBank/DDBJ whole genome shotgun (WGS) entry which is preliminary data.</text>
</comment>
<protein>
    <submittedName>
        <fullName evidence="2">Uncharacterized protein</fullName>
    </submittedName>
</protein>